<dbReference type="RefSeq" id="WP_198513220.1">
    <property type="nucleotide sequence ID" value="NZ_JACIJG010000024.1"/>
</dbReference>
<proteinExistence type="predicted"/>
<name>A0A7W9B0W2_9HYPH</name>
<accession>A0A7W9B0W2</accession>
<gene>
    <name evidence="3" type="ORF">FHS76_004085</name>
</gene>
<feature type="region of interest" description="Disordered" evidence="1">
    <location>
        <begin position="25"/>
        <end position="89"/>
    </location>
</feature>
<reference evidence="3 4" key="1">
    <citation type="submission" date="2020-08" db="EMBL/GenBank/DDBJ databases">
        <title>Genomic Encyclopedia of Type Strains, Phase IV (KMG-IV): sequencing the most valuable type-strain genomes for metagenomic binning, comparative biology and taxonomic classification.</title>
        <authorList>
            <person name="Goeker M."/>
        </authorList>
    </citation>
    <scope>NUCLEOTIDE SEQUENCE [LARGE SCALE GENOMIC DNA]</scope>
    <source>
        <strain evidence="3 4">DSM 26944</strain>
    </source>
</reference>
<feature type="compositionally biased region" description="Low complexity" evidence="1">
    <location>
        <begin position="79"/>
        <end position="89"/>
    </location>
</feature>
<feature type="chain" id="PRO_5030777474" evidence="2">
    <location>
        <begin position="21"/>
        <end position="370"/>
    </location>
</feature>
<dbReference type="AlphaFoldDB" id="A0A7W9B0W2"/>
<keyword evidence="2" id="KW-0732">Signal</keyword>
<keyword evidence="4" id="KW-1185">Reference proteome</keyword>
<dbReference type="InterPro" id="IPR022073">
    <property type="entry name" value="T4BSS_DotH_IcmK"/>
</dbReference>
<dbReference type="EMBL" id="JACIJG010000024">
    <property type="protein sequence ID" value="MBB5704169.1"/>
    <property type="molecule type" value="Genomic_DNA"/>
</dbReference>
<evidence type="ECO:0000313" key="4">
    <source>
        <dbReference type="Proteomes" id="UP000555546"/>
    </source>
</evidence>
<dbReference type="GeneID" id="301932120"/>
<feature type="compositionally biased region" description="Low complexity" evidence="1">
    <location>
        <begin position="25"/>
        <end position="56"/>
    </location>
</feature>
<sequence length="370" mass="40161">MRMFAGNIAFLLALSGSALAQQAAQPAQTYTPPTPEAAAELPVQQPQQQEQVSQPADEQETQGQGQPAYSKYGEAMPGQAAQRQPRQAPNVPIIGARRLMQSLSELDRPLTPEEITAYGATVQSLMPMSPEIIRDYRRRVDESQKAAAMPPSGFRARPISDSVRMSLKSNQALQTLYTTPNTVSVMAFYDRTGKAWPIASFVVGRADSFQVYALQEGSNQIAVTPLVTHGYSNLIISLVEEDRPIVINLETSDTKTHFRRDITVEGYGPNAAVSPTEVSVKEPPSNGTMMAFAQGADLPRSAIKLRTSDSNVEAWLLDGAYYLRTSDTYTSPSPQAMLTGPGGVHAVKIKPSPVVLISRNGTISRVRISQ</sequence>
<comment type="caution">
    <text evidence="3">The sequence shown here is derived from an EMBL/GenBank/DDBJ whole genome shotgun (WGS) entry which is preliminary data.</text>
</comment>
<dbReference type="Proteomes" id="UP000555546">
    <property type="component" value="Unassembled WGS sequence"/>
</dbReference>
<evidence type="ECO:0000256" key="2">
    <source>
        <dbReference type="SAM" id="SignalP"/>
    </source>
</evidence>
<protein>
    <submittedName>
        <fullName evidence="3">Intracellular multiplication protein IcmK</fullName>
    </submittedName>
</protein>
<dbReference type="Pfam" id="PF12293">
    <property type="entry name" value="T4BSS_DotH_IcmK"/>
    <property type="match status" value="1"/>
</dbReference>
<feature type="signal peptide" evidence="2">
    <location>
        <begin position="1"/>
        <end position="20"/>
    </location>
</feature>
<evidence type="ECO:0000256" key="1">
    <source>
        <dbReference type="SAM" id="MobiDB-lite"/>
    </source>
</evidence>
<organism evidence="3 4">
    <name type="scientific">Brucella daejeonensis</name>
    <dbReference type="NCBI Taxonomy" id="659015"/>
    <lineage>
        <taxon>Bacteria</taxon>
        <taxon>Pseudomonadati</taxon>
        <taxon>Pseudomonadota</taxon>
        <taxon>Alphaproteobacteria</taxon>
        <taxon>Hyphomicrobiales</taxon>
        <taxon>Brucellaceae</taxon>
        <taxon>Brucella/Ochrobactrum group</taxon>
        <taxon>Brucella</taxon>
    </lineage>
</organism>
<evidence type="ECO:0000313" key="3">
    <source>
        <dbReference type="EMBL" id="MBB5704169.1"/>
    </source>
</evidence>